<evidence type="ECO:0000313" key="6">
    <source>
        <dbReference type="Proteomes" id="UP000244162"/>
    </source>
</evidence>
<evidence type="ECO:0000256" key="1">
    <source>
        <dbReference type="ARBA" id="ARBA00004418"/>
    </source>
</evidence>
<keyword evidence="4" id="KW-0732">Signal</keyword>
<dbReference type="GO" id="GO:0042597">
    <property type="term" value="C:periplasmic space"/>
    <property type="evidence" value="ECO:0007669"/>
    <property type="project" value="UniProtKB-SubCell"/>
</dbReference>
<dbReference type="RefSeq" id="WP_107968150.1">
    <property type="nucleotide sequence ID" value="NZ_NWBU01000010.1"/>
</dbReference>
<dbReference type="Pfam" id="PF01547">
    <property type="entry name" value="SBP_bac_1"/>
    <property type="match status" value="1"/>
</dbReference>
<keyword evidence="6" id="KW-1185">Reference proteome</keyword>
<dbReference type="InterPro" id="IPR050490">
    <property type="entry name" value="Bact_solute-bd_prot1"/>
</dbReference>
<dbReference type="SUPFAM" id="SSF53850">
    <property type="entry name" value="Periplasmic binding protein-like II"/>
    <property type="match status" value="1"/>
</dbReference>
<gene>
    <name evidence="5" type="ORF">CLG96_11490</name>
</gene>
<evidence type="ECO:0000313" key="5">
    <source>
        <dbReference type="EMBL" id="PTQ09796.1"/>
    </source>
</evidence>
<comment type="similarity">
    <text evidence="2">Belongs to the bacterial solute-binding protein 1 family.</text>
</comment>
<dbReference type="PANTHER" id="PTHR43649:SF34">
    <property type="entry name" value="ABC TRANSPORTER PERIPLASMIC-BINDING PROTEIN YCJN-RELATED"/>
    <property type="match status" value="1"/>
</dbReference>
<comment type="subcellular location">
    <subcellularLocation>
        <location evidence="1">Periplasm</location>
    </subcellularLocation>
</comment>
<evidence type="ECO:0000256" key="2">
    <source>
        <dbReference type="ARBA" id="ARBA00008520"/>
    </source>
</evidence>
<dbReference type="Gene3D" id="3.40.190.10">
    <property type="entry name" value="Periplasmic binding protein-like II"/>
    <property type="match status" value="2"/>
</dbReference>
<keyword evidence="3" id="KW-0813">Transport</keyword>
<dbReference type="PANTHER" id="PTHR43649">
    <property type="entry name" value="ARABINOSE-BINDING PROTEIN-RELATED"/>
    <property type="match status" value="1"/>
</dbReference>
<protein>
    <submittedName>
        <fullName evidence="5">ABC transporter substrate-binding protein</fullName>
    </submittedName>
</protein>
<evidence type="ECO:0000256" key="3">
    <source>
        <dbReference type="ARBA" id="ARBA00022448"/>
    </source>
</evidence>
<dbReference type="AlphaFoldDB" id="A0A2T5FVJ0"/>
<organism evidence="5 6">
    <name type="scientific">Sphingomonas oleivorans</name>
    <dbReference type="NCBI Taxonomy" id="1735121"/>
    <lineage>
        <taxon>Bacteria</taxon>
        <taxon>Pseudomonadati</taxon>
        <taxon>Pseudomonadota</taxon>
        <taxon>Alphaproteobacteria</taxon>
        <taxon>Sphingomonadales</taxon>
        <taxon>Sphingomonadaceae</taxon>
        <taxon>Sphingomonas</taxon>
    </lineage>
</organism>
<dbReference type="InterPro" id="IPR006059">
    <property type="entry name" value="SBP"/>
</dbReference>
<evidence type="ECO:0000256" key="4">
    <source>
        <dbReference type="ARBA" id="ARBA00022729"/>
    </source>
</evidence>
<dbReference type="EMBL" id="NWBU01000010">
    <property type="protein sequence ID" value="PTQ09796.1"/>
    <property type="molecule type" value="Genomic_DNA"/>
</dbReference>
<accession>A0A2T5FVJ0</accession>
<sequence length="440" mass="48292">MGRRAYVKGALAVLVGLMAFAISQYPDRSAEAGEAKVTVLVEGGSPAFKALQKVKPDFEKKYKVKLEIATAPYMGVRDKLISEVVSPTGAYDVAAIDVLWFPLVRNVLEPLDDLATPEVRADLFPHLLSGATFDGRLYGMPLWDNAEILVYRKDLFDDAAEQAAFRRRYGYALRPPTNWQELKDVAAFFTRDLDGDGKTDMFGTSLEGFGGHGDAVTNWLYLAAQAGAKSYVTDGRGEIVIDSQPYLKASHFLIDLIDAKLVPPTYMEMASPQNVELFKAGKLATTYVWAHFLPDLYRSAAAGRAGGIGVAPNVGGAVPGAWYNVVFRASKSKSAARALVSYLFEHDDAVADAFGVAARRSVLEARATMPEGAHLPALIRTLEDRGTFDRPALRRWSEIEESVLIPTLQTILLREKTPEEALPQARDEIALILNRQRARP</sequence>
<comment type="caution">
    <text evidence="5">The sequence shown here is derived from an EMBL/GenBank/DDBJ whole genome shotgun (WGS) entry which is preliminary data.</text>
</comment>
<proteinExistence type="inferred from homology"/>
<dbReference type="OrthoDB" id="7532544at2"/>
<name>A0A2T5FVJ0_9SPHN</name>
<reference evidence="5 6" key="1">
    <citation type="submission" date="2017-09" db="EMBL/GenBank/DDBJ databases">
        <title>Sphingomonas panjinensis sp.nov., isolated from oil-contaminated soil.</title>
        <authorList>
            <person name="Wang L."/>
            <person name="Chen L."/>
        </authorList>
    </citation>
    <scope>NUCLEOTIDE SEQUENCE [LARGE SCALE GENOMIC DNA]</scope>
    <source>
        <strain evidence="5 6">FW-11</strain>
    </source>
</reference>
<dbReference type="Proteomes" id="UP000244162">
    <property type="component" value="Unassembled WGS sequence"/>
</dbReference>